<dbReference type="Pfam" id="PF00970">
    <property type="entry name" value="FAD_binding_6"/>
    <property type="match status" value="2"/>
</dbReference>
<feature type="domain" description="FAD-binding FR-type" evidence="18">
    <location>
        <begin position="757"/>
        <end position="909"/>
    </location>
</feature>
<dbReference type="GO" id="GO:0042128">
    <property type="term" value="P:nitrate assimilation"/>
    <property type="evidence" value="ECO:0007669"/>
    <property type="project" value="UniProtKB-KW"/>
</dbReference>
<dbReference type="InterPro" id="IPR014756">
    <property type="entry name" value="Ig_E-set"/>
</dbReference>
<gene>
    <name evidence="19" type="ORF">BT67DRAFT_427849</name>
</gene>
<dbReference type="Pfam" id="PF00175">
    <property type="entry name" value="NAD_binding_1"/>
    <property type="match status" value="1"/>
</dbReference>
<dbReference type="GO" id="GO:0043546">
    <property type="term" value="F:molybdopterin cofactor binding"/>
    <property type="evidence" value="ECO:0007669"/>
    <property type="project" value="TreeGrafter"/>
</dbReference>
<evidence type="ECO:0000259" key="18">
    <source>
        <dbReference type="PROSITE" id="PS51384"/>
    </source>
</evidence>
<accession>A0AAN6UE27</accession>
<comment type="catalytic activity">
    <reaction evidence="15">
        <text>nitrite + NADP(+) + H2O = nitrate + NADPH + H(+)</text>
        <dbReference type="Rhea" id="RHEA:19061"/>
        <dbReference type="ChEBI" id="CHEBI:15377"/>
        <dbReference type="ChEBI" id="CHEBI:15378"/>
        <dbReference type="ChEBI" id="CHEBI:16301"/>
        <dbReference type="ChEBI" id="CHEBI:17632"/>
        <dbReference type="ChEBI" id="CHEBI:57783"/>
        <dbReference type="ChEBI" id="CHEBI:58349"/>
        <dbReference type="EC" id="1.7.1.3"/>
    </reaction>
</comment>
<dbReference type="GO" id="GO:0050464">
    <property type="term" value="F:nitrate reductase (NADPH) activity"/>
    <property type="evidence" value="ECO:0007669"/>
    <property type="project" value="UniProtKB-EC"/>
</dbReference>
<feature type="domain" description="Cytochrome b5 heme-binding" evidence="17">
    <location>
        <begin position="643"/>
        <end position="721"/>
    </location>
</feature>
<keyword evidence="13" id="KW-0560">Oxidoreductase</keyword>
<feature type="region of interest" description="Disordered" evidence="16">
    <location>
        <begin position="181"/>
        <end position="208"/>
    </location>
</feature>
<keyword evidence="11" id="KW-0479">Metal-binding</keyword>
<dbReference type="InterPro" id="IPR036400">
    <property type="entry name" value="Cyt_B5-like_heme/steroid_sf"/>
</dbReference>
<evidence type="ECO:0000256" key="9">
    <source>
        <dbReference type="ARBA" id="ARBA00022505"/>
    </source>
</evidence>
<feature type="region of interest" description="Disordered" evidence="16">
    <location>
        <begin position="814"/>
        <end position="863"/>
    </location>
</feature>
<feature type="compositionally biased region" description="Basic and acidic residues" evidence="16">
    <location>
        <begin position="118"/>
        <end position="139"/>
    </location>
</feature>
<dbReference type="InterPro" id="IPR008333">
    <property type="entry name" value="Cbr1-like_FAD-bd_dom"/>
</dbReference>
<sequence>MEVNVTDHPGSSPQEIRDEPDWITLQSPSIGFKNHEGRRPGIIDTEREEGIEAARRLREELGLRISTGDLVNFRDLITHQTSFHIRHPENRALGWRYVLETTEDWVKNQQRWPANLQKWEKEKEEREKKSATQEERDKNGAQPQPEGQESPKEEEEAPEVTPQERALLEAIERESGYMASLKENDGKKKSPQTHNRSSITIDEQDQFTPDNWLPRCPDLIRLTGKHPMNAEPSLTRLFEGGLITPNELHFVRNHGSVPRLLWEFHRLDISHHDTALSLTMDELKNNYTSSTINIPIAIACVGNRRKELNLVRKSRGANNGAASAGCAYWKGPLLAAVLHSAGLRASHATAPDGTRRWLHFAGADTPSAGPYETCIPLSFALDPCSDILLALEMNDLPLPPDHGYPVRLMIPGWIGGRCVKWLRRIWVSDRENDSYYHVWDNRVLPPWVRSKESEAARVLFNHPSTVCNEQVLNAVVCRPAQGERLPLGEVKAGGVYTIRGFAYNGAGHEVQQVEVSVDGGATWMFATREFAEFPIRHGNKFWGWVFWRVDVEIAQLVRAPSVMVRAVDAGKNTQPREAKWNVLGMMNNSWYTVKAEMVADDEEKAPAVLFRHPTEAAALTGGWMQPSAELRLAQAKQEAGTPQKQFTREEVEKHDKDGDCWIVVDNKVYDASSVLAWHPGGKASIMAHAGKCHHATTEEFASIHDDFAYQKLHECVLGQVTEKAARYIKQTAEDAAKERARAAQQHGEDGRVALQKHRWVPVKLVDRQSISDDTRTYTFELPEGKSELGLGTCQHIQVGFHLQDKMLVRPYTPTRPVIPSPPNNPSATARPILSSKQPHPLRCHPLTPPDSPTTPSTTNNTRPGTFDLTIKTYFPTPAQPGGALSNLLDCIPLGEEVEIRGPTGDISYLGNSDFLIAHPSPTQPPRKRHFPRVSLVLAGSGITPGYALMKRIVGTPGDETQVRGLDANRTEGDILLRAELDRFEGESGGRVKVAHVLSAAGEGWEGERGHVDGALLRRVLFPPGEGNVVFLCGPPGLVQGVALPALKEWGYVEDENMFGF</sequence>
<dbReference type="PANTHER" id="PTHR19372:SF7">
    <property type="entry name" value="SULFITE OXIDASE, MITOCHONDRIAL"/>
    <property type="match status" value="1"/>
</dbReference>
<comment type="caution">
    <text evidence="19">The sequence shown here is derived from an EMBL/GenBank/DDBJ whole genome shotgun (WGS) entry which is preliminary data.</text>
</comment>
<evidence type="ECO:0000256" key="14">
    <source>
        <dbReference type="ARBA" id="ARBA00023063"/>
    </source>
</evidence>
<dbReference type="SUPFAM" id="SSF56524">
    <property type="entry name" value="Oxidoreductase molybdopterin-binding domain"/>
    <property type="match status" value="1"/>
</dbReference>
<dbReference type="EC" id="1.7.1.3" evidence="7"/>
<reference evidence="19" key="2">
    <citation type="submission" date="2023-05" db="EMBL/GenBank/DDBJ databases">
        <authorList>
            <consortium name="Lawrence Berkeley National Laboratory"/>
            <person name="Steindorff A."/>
            <person name="Hensen N."/>
            <person name="Bonometti L."/>
            <person name="Westerberg I."/>
            <person name="Brannstrom I.O."/>
            <person name="Guillou S."/>
            <person name="Cros-Aarteil S."/>
            <person name="Calhoun S."/>
            <person name="Haridas S."/>
            <person name="Kuo A."/>
            <person name="Mondo S."/>
            <person name="Pangilinan J."/>
            <person name="Riley R."/>
            <person name="Labutti K."/>
            <person name="Andreopoulos B."/>
            <person name="Lipzen A."/>
            <person name="Chen C."/>
            <person name="Yanf M."/>
            <person name="Daum C."/>
            <person name="Ng V."/>
            <person name="Clum A."/>
            <person name="Ohm R."/>
            <person name="Martin F."/>
            <person name="Silar P."/>
            <person name="Natvig D."/>
            <person name="Lalanne C."/>
            <person name="Gautier V."/>
            <person name="Ament-Velasquez S.L."/>
            <person name="Kruys A."/>
            <person name="Hutchinson M.I."/>
            <person name="Powell A.J."/>
            <person name="Barry K."/>
            <person name="Miller A.N."/>
            <person name="Grigoriev I.V."/>
            <person name="Debuchy R."/>
            <person name="Gladieux P."/>
            <person name="Thoren M.H."/>
            <person name="Johannesson H."/>
        </authorList>
    </citation>
    <scope>NUCLEOTIDE SEQUENCE</scope>
    <source>
        <strain evidence="19">CBS 123565</strain>
    </source>
</reference>
<evidence type="ECO:0000256" key="10">
    <source>
        <dbReference type="ARBA" id="ARBA00022630"/>
    </source>
</evidence>
<evidence type="ECO:0000256" key="16">
    <source>
        <dbReference type="SAM" id="MobiDB-lite"/>
    </source>
</evidence>
<dbReference type="Gene3D" id="3.90.420.10">
    <property type="entry name" value="Oxidoreductase, molybdopterin-binding domain"/>
    <property type="match status" value="1"/>
</dbReference>
<keyword evidence="14" id="KW-0534">Nitrate assimilation</keyword>
<dbReference type="InterPro" id="IPR001433">
    <property type="entry name" value="OxRdtase_FAD/NAD-bd"/>
</dbReference>
<dbReference type="PANTHER" id="PTHR19372">
    <property type="entry name" value="SULFITE REDUCTASE"/>
    <property type="match status" value="1"/>
</dbReference>
<dbReference type="Pfam" id="PF00173">
    <property type="entry name" value="Cyt-b5"/>
    <property type="match status" value="1"/>
</dbReference>
<keyword evidence="12" id="KW-0274">FAD</keyword>
<dbReference type="InterPro" id="IPR039261">
    <property type="entry name" value="FNR_nucleotide-bd"/>
</dbReference>
<comment type="function">
    <text evidence="4">Nitrate reductase is a key enzyme involved in the first step of nitrate assimilation in plants, fungi and bacteria.</text>
</comment>
<feature type="region of interest" description="Disordered" evidence="16">
    <location>
        <begin position="116"/>
        <end position="163"/>
    </location>
</feature>
<dbReference type="GO" id="GO:0020037">
    <property type="term" value="F:heme binding"/>
    <property type="evidence" value="ECO:0007669"/>
    <property type="project" value="TreeGrafter"/>
</dbReference>
<keyword evidence="10" id="KW-0285">Flavoprotein</keyword>
<dbReference type="SUPFAM" id="SSF55856">
    <property type="entry name" value="Cytochrome b5-like heme/steroid binding domain"/>
    <property type="match status" value="1"/>
</dbReference>
<comment type="cofactor">
    <cofactor evidence="3">
        <name>FAD</name>
        <dbReference type="ChEBI" id="CHEBI:57692"/>
    </cofactor>
</comment>
<proteinExistence type="inferred from homology"/>
<dbReference type="PRINTS" id="PR00407">
    <property type="entry name" value="EUMOPTERIN"/>
</dbReference>
<dbReference type="Proteomes" id="UP001304895">
    <property type="component" value="Unassembled WGS sequence"/>
</dbReference>
<evidence type="ECO:0000256" key="1">
    <source>
        <dbReference type="ARBA" id="ARBA00001924"/>
    </source>
</evidence>
<dbReference type="GO" id="GO:0008482">
    <property type="term" value="F:sulfite oxidase activity"/>
    <property type="evidence" value="ECO:0007669"/>
    <property type="project" value="TreeGrafter"/>
</dbReference>
<dbReference type="InterPro" id="IPR017927">
    <property type="entry name" value="FAD-bd_FR_type"/>
</dbReference>
<organism evidence="19 20">
    <name type="scientific">Trichocladium antarcticum</name>
    <dbReference type="NCBI Taxonomy" id="1450529"/>
    <lineage>
        <taxon>Eukaryota</taxon>
        <taxon>Fungi</taxon>
        <taxon>Dikarya</taxon>
        <taxon>Ascomycota</taxon>
        <taxon>Pezizomycotina</taxon>
        <taxon>Sordariomycetes</taxon>
        <taxon>Sordariomycetidae</taxon>
        <taxon>Sordariales</taxon>
        <taxon>Chaetomiaceae</taxon>
        <taxon>Trichocladium</taxon>
    </lineage>
</organism>
<dbReference type="SUPFAM" id="SSF63380">
    <property type="entry name" value="Riboflavin synthase domain-like"/>
    <property type="match status" value="1"/>
</dbReference>
<evidence type="ECO:0000256" key="11">
    <source>
        <dbReference type="ARBA" id="ARBA00022723"/>
    </source>
</evidence>
<dbReference type="GO" id="GO:0030151">
    <property type="term" value="F:molybdenum ion binding"/>
    <property type="evidence" value="ECO:0007669"/>
    <property type="project" value="InterPro"/>
</dbReference>
<dbReference type="InterPro" id="IPR017938">
    <property type="entry name" value="Riboflavin_synthase-like_b-brl"/>
</dbReference>
<reference evidence="19" key="1">
    <citation type="journal article" date="2023" name="Mol. Phylogenet. Evol.">
        <title>Genome-scale phylogeny and comparative genomics of the fungal order Sordariales.</title>
        <authorList>
            <person name="Hensen N."/>
            <person name="Bonometti L."/>
            <person name="Westerberg I."/>
            <person name="Brannstrom I.O."/>
            <person name="Guillou S."/>
            <person name="Cros-Aarteil S."/>
            <person name="Calhoun S."/>
            <person name="Haridas S."/>
            <person name="Kuo A."/>
            <person name="Mondo S."/>
            <person name="Pangilinan J."/>
            <person name="Riley R."/>
            <person name="LaButti K."/>
            <person name="Andreopoulos B."/>
            <person name="Lipzen A."/>
            <person name="Chen C."/>
            <person name="Yan M."/>
            <person name="Daum C."/>
            <person name="Ng V."/>
            <person name="Clum A."/>
            <person name="Steindorff A."/>
            <person name="Ohm R.A."/>
            <person name="Martin F."/>
            <person name="Silar P."/>
            <person name="Natvig D.O."/>
            <person name="Lalanne C."/>
            <person name="Gautier V."/>
            <person name="Ament-Velasquez S.L."/>
            <person name="Kruys A."/>
            <person name="Hutchinson M.I."/>
            <person name="Powell A.J."/>
            <person name="Barry K."/>
            <person name="Miller A.N."/>
            <person name="Grigoriev I.V."/>
            <person name="Debuchy R."/>
            <person name="Gladieux P."/>
            <person name="Hiltunen Thoren M."/>
            <person name="Johannesson H."/>
        </authorList>
    </citation>
    <scope>NUCLEOTIDE SEQUENCE</scope>
    <source>
        <strain evidence="19">CBS 123565</strain>
    </source>
</reference>
<evidence type="ECO:0000313" key="20">
    <source>
        <dbReference type="Proteomes" id="UP001304895"/>
    </source>
</evidence>
<dbReference type="GO" id="GO:0006790">
    <property type="term" value="P:sulfur compound metabolic process"/>
    <property type="evidence" value="ECO:0007669"/>
    <property type="project" value="TreeGrafter"/>
</dbReference>
<comment type="similarity">
    <text evidence="5">Belongs to the nitrate reductase family.</text>
</comment>
<dbReference type="PROSITE" id="PS51384">
    <property type="entry name" value="FAD_FR"/>
    <property type="match status" value="1"/>
</dbReference>
<comment type="cofactor">
    <cofactor evidence="1">
        <name>Mo-molybdopterin</name>
        <dbReference type="ChEBI" id="CHEBI:71302"/>
    </cofactor>
</comment>
<dbReference type="InterPro" id="IPR036374">
    <property type="entry name" value="OxRdtase_Mopterin-bd_sf"/>
</dbReference>
<evidence type="ECO:0000256" key="8">
    <source>
        <dbReference type="ARBA" id="ARBA00015499"/>
    </source>
</evidence>
<dbReference type="SUPFAM" id="SSF52343">
    <property type="entry name" value="Ferredoxin reductase-like, C-terminal NADP-linked domain"/>
    <property type="match status" value="1"/>
</dbReference>
<feature type="compositionally biased region" description="Polar residues" evidence="16">
    <location>
        <begin position="192"/>
        <end position="208"/>
    </location>
</feature>
<evidence type="ECO:0000256" key="3">
    <source>
        <dbReference type="ARBA" id="ARBA00001974"/>
    </source>
</evidence>
<dbReference type="Pfam" id="PF03404">
    <property type="entry name" value="Mo-co_dimer"/>
    <property type="match status" value="1"/>
</dbReference>
<dbReference type="SMART" id="SM01117">
    <property type="entry name" value="Cyt-b5"/>
    <property type="match status" value="1"/>
</dbReference>
<evidence type="ECO:0000256" key="6">
    <source>
        <dbReference type="ARBA" id="ARBA00011738"/>
    </source>
</evidence>
<feature type="compositionally biased region" description="Low complexity" evidence="16">
    <location>
        <begin position="853"/>
        <end position="863"/>
    </location>
</feature>
<dbReference type="Gene3D" id="3.10.120.10">
    <property type="entry name" value="Cytochrome b5-like heme/steroid binding domain"/>
    <property type="match status" value="1"/>
</dbReference>
<dbReference type="Gene3D" id="2.60.40.650">
    <property type="match status" value="1"/>
</dbReference>
<dbReference type="InterPro" id="IPR005066">
    <property type="entry name" value="MoCF_OxRdtse_dimer"/>
</dbReference>
<dbReference type="Gene3D" id="2.40.30.10">
    <property type="entry name" value="Translation factors"/>
    <property type="match status" value="1"/>
</dbReference>
<dbReference type="CDD" id="cd06183">
    <property type="entry name" value="cyt_b5_reduct_like"/>
    <property type="match status" value="1"/>
</dbReference>
<evidence type="ECO:0000259" key="17">
    <source>
        <dbReference type="PROSITE" id="PS50255"/>
    </source>
</evidence>
<dbReference type="Pfam" id="PF00174">
    <property type="entry name" value="Oxidored_molyb"/>
    <property type="match status" value="1"/>
</dbReference>
<dbReference type="InterPro" id="IPR001199">
    <property type="entry name" value="Cyt_B5-like_heme/steroid-bd"/>
</dbReference>
<evidence type="ECO:0000256" key="15">
    <source>
        <dbReference type="ARBA" id="ARBA00049155"/>
    </source>
</evidence>
<evidence type="ECO:0000256" key="2">
    <source>
        <dbReference type="ARBA" id="ARBA00001971"/>
    </source>
</evidence>
<evidence type="ECO:0000256" key="4">
    <source>
        <dbReference type="ARBA" id="ARBA00003838"/>
    </source>
</evidence>
<protein>
    <recommendedName>
        <fullName evidence="8">Nitrate reductase [NADPH]</fullName>
        <ecNumber evidence="7">1.7.1.3</ecNumber>
    </recommendedName>
</protein>
<evidence type="ECO:0000256" key="5">
    <source>
        <dbReference type="ARBA" id="ARBA00006253"/>
    </source>
</evidence>
<evidence type="ECO:0000313" key="19">
    <source>
        <dbReference type="EMBL" id="KAK4131293.1"/>
    </source>
</evidence>
<keyword evidence="9" id="KW-0500">Molybdenum</keyword>
<dbReference type="AlphaFoldDB" id="A0AAN6UE27"/>
<name>A0AAN6UE27_9PEZI</name>
<dbReference type="InterPro" id="IPR008335">
    <property type="entry name" value="Mopterin_OxRdtase_euk"/>
</dbReference>
<dbReference type="Gene3D" id="3.40.50.80">
    <property type="entry name" value="Nucleotide-binding domain of ferredoxin-NADP reductase (FNR) module"/>
    <property type="match status" value="1"/>
</dbReference>
<evidence type="ECO:0000256" key="13">
    <source>
        <dbReference type="ARBA" id="ARBA00023002"/>
    </source>
</evidence>
<dbReference type="EMBL" id="MU853426">
    <property type="protein sequence ID" value="KAK4131293.1"/>
    <property type="molecule type" value="Genomic_DNA"/>
</dbReference>
<dbReference type="PROSITE" id="PS50255">
    <property type="entry name" value="CYTOCHROME_B5_2"/>
    <property type="match status" value="1"/>
</dbReference>
<keyword evidence="20" id="KW-1185">Reference proteome</keyword>
<evidence type="ECO:0000256" key="12">
    <source>
        <dbReference type="ARBA" id="ARBA00022827"/>
    </source>
</evidence>
<dbReference type="InterPro" id="IPR000572">
    <property type="entry name" value="OxRdtase_Mopterin-bd_dom"/>
</dbReference>
<comment type="subunit">
    <text evidence="6">Homodimer.</text>
</comment>
<comment type="cofactor">
    <cofactor evidence="2">
        <name>heme</name>
        <dbReference type="ChEBI" id="CHEBI:30413"/>
    </cofactor>
</comment>
<dbReference type="SUPFAM" id="SSF81296">
    <property type="entry name" value="E set domains"/>
    <property type="match status" value="1"/>
</dbReference>
<evidence type="ECO:0000256" key="7">
    <source>
        <dbReference type="ARBA" id="ARBA00012673"/>
    </source>
</evidence>